<organism evidence="1 2">
    <name type="scientific">Drosophila simulans</name>
    <name type="common">Fruit fly</name>
    <dbReference type="NCBI Taxonomy" id="7240"/>
    <lineage>
        <taxon>Eukaryota</taxon>
        <taxon>Metazoa</taxon>
        <taxon>Ecdysozoa</taxon>
        <taxon>Arthropoda</taxon>
        <taxon>Hexapoda</taxon>
        <taxon>Insecta</taxon>
        <taxon>Pterygota</taxon>
        <taxon>Neoptera</taxon>
        <taxon>Endopterygota</taxon>
        <taxon>Diptera</taxon>
        <taxon>Brachycera</taxon>
        <taxon>Muscomorpha</taxon>
        <taxon>Ephydroidea</taxon>
        <taxon>Drosophilidae</taxon>
        <taxon>Drosophila</taxon>
        <taxon>Sophophora</taxon>
    </lineage>
</organism>
<dbReference type="HOGENOM" id="CLU_2471478_0_0_1"/>
<name>B4QME8_DROSI</name>
<reference evidence="1 2" key="1">
    <citation type="journal article" date="2007" name="Nature">
        <title>Evolution of genes and genomes on the Drosophila phylogeny.</title>
        <authorList>
            <consortium name="Drosophila 12 Genomes Consortium"/>
            <person name="Clark A.G."/>
            <person name="Eisen M.B."/>
            <person name="Smith D.R."/>
            <person name="Bergman C.M."/>
            <person name="Oliver B."/>
            <person name="Markow T.A."/>
            <person name="Kaufman T.C."/>
            <person name="Kellis M."/>
            <person name="Gelbart W."/>
            <person name="Iyer V.N."/>
            <person name="Pollard D.A."/>
            <person name="Sackton T.B."/>
            <person name="Larracuente A.M."/>
            <person name="Singh N.D."/>
            <person name="Abad J.P."/>
            <person name="Abt D.N."/>
            <person name="Adryan B."/>
            <person name="Aguade M."/>
            <person name="Akashi H."/>
            <person name="Anderson W.W."/>
            <person name="Aquadro C.F."/>
            <person name="Ardell D.H."/>
            <person name="Arguello R."/>
            <person name="Artieri C.G."/>
            <person name="Barbash D.A."/>
            <person name="Barker D."/>
            <person name="Barsanti P."/>
            <person name="Batterham P."/>
            <person name="Batzoglou S."/>
            <person name="Begun D."/>
            <person name="Bhutkar A."/>
            <person name="Blanco E."/>
            <person name="Bosak S.A."/>
            <person name="Bradley R.K."/>
            <person name="Brand A.D."/>
            <person name="Brent M.R."/>
            <person name="Brooks A.N."/>
            <person name="Brown R.H."/>
            <person name="Butlin R.K."/>
            <person name="Caggese C."/>
            <person name="Calvi B.R."/>
            <person name="Bernardo de Carvalho A."/>
            <person name="Caspi A."/>
            <person name="Castrezana S."/>
            <person name="Celniker S.E."/>
            <person name="Chang J.L."/>
            <person name="Chapple C."/>
            <person name="Chatterji S."/>
            <person name="Chinwalla A."/>
            <person name="Civetta A."/>
            <person name="Clifton S.W."/>
            <person name="Comeron J.M."/>
            <person name="Costello J.C."/>
            <person name="Coyne J.A."/>
            <person name="Daub J."/>
            <person name="David R.G."/>
            <person name="Delcher A.L."/>
            <person name="Delehaunty K."/>
            <person name="Do C.B."/>
            <person name="Ebling H."/>
            <person name="Edwards K."/>
            <person name="Eickbush T."/>
            <person name="Evans J.D."/>
            <person name="Filipski A."/>
            <person name="Findeiss S."/>
            <person name="Freyhult E."/>
            <person name="Fulton L."/>
            <person name="Fulton R."/>
            <person name="Garcia A.C."/>
            <person name="Gardiner A."/>
            <person name="Garfield D.A."/>
            <person name="Garvin B.E."/>
            <person name="Gibson G."/>
            <person name="Gilbert D."/>
            <person name="Gnerre S."/>
            <person name="Godfrey J."/>
            <person name="Good R."/>
            <person name="Gotea V."/>
            <person name="Gravely B."/>
            <person name="Greenberg A.J."/>
            <person name="Griffiths-Jones S."/>
            <person name="Gross S."/>
            <person name="Guigo R."/>
            <person name="Gustafson E.A."/>
            <person name="Haerty W."/>
            <person name="Hahn M.W."/>
            <person name="Halligan D.L."/>
            <person name="Halpern A.L."/>
            <person name="Halter G.M."/>
            <person name="Han M.V."/>
            <person name="Heger A."/>
            <person name="Hillier L."/>
            <person name="Hinrichs A.S."/>
            <person name="Holmes I."/>
            <person name="Hoskins R.A."/>
            <person name="Hubisz M.J."/>
            <person name="Hultmark D."/>
            <person name="Huntley M.A."/>
            <person name="Jaffe D.B."/>
            <person name="Jagadeeshan S."/>
            <person name="Jeck W.R."/>
            <person name="Johnson J."/>
            <person name="Jones C.D."/>
            <person name="Jordan W.C."/>
            <person name="Karpen G.H."/>
            <person name="Kataoka E."/>
            <person name="Keightley P.D."/>
            <person name="Kheradpour P."/>
            <person name="Kirkness E.F."/>
            <person name="Koerich L.B."/>
            <person name="Kristiansen K."/>
            <person name="Kudrna D."/>
            <person name="Kulathinal R.J."/>
            <person name="Kumar S."/>
            <person name="Kwok R."/>
            <person name="Lander E."/>
            <person name="Langley C.H."/>
            <person name="Lapoint R."/>
            <person name="Lazzaro B.P."/>
            <person name="Lee S.J."/>
            <person name="Levesque L."/>
            <person name="Li R."/>
            <person name="Lin C.F."/>
            <person name="Lin M.F."/>
            <person name="Lindblad-Toh K."/>
            <person name="Llopart A."/>
            <person name="Long M."/>
            <person name="Low L."/>
            <person name="Lozovsky E."/>
            <person name="Lu J."/>
            <person name="Luo M."/>
            <person name="Machado C.A."/>
            <person name="Makalowski W."/>
            <person name="Marzo M."/>
            <person name="Matsuda M."/>
            <person name="Matzkin L."/>
            <person name="McAllister B."/>
            <person name="McBride C.S."/>
            <person name="McKernan B."/>
            <person name="McKernan K."/>
            <person name="Mendez-Lago M."/>
            <person name="Minx P."/>
            <person name="Mollenhauer M.U."/>
            <person name="Montooth K."/>
            <person name="Mount S.M."/>
            <person name="Mu X."/>
            <person name="Myers E."/>
            <person name="Negre B."/>
            <person name="Newfeld S."/>
            <person name="Nielsen R."/>
            <person name="Noor M.A."/>
            <person name="O'Grady P."/>
            <person name="Pachter L."/>
            <person name="Papaceit M."/>
            <person name="Parisi M.J."/>
            <person name="Parisi M."/>
            <person name="Parts L."/>
            <person name="Pedersen J.S."/>
            <person name="Pesole G."/>
            <person name="Phillippy A.M."/>
            <person name="Ponting C.P."/>
            <person name="Pop M."/>
            <person name="Porcelli D."/>
            <person name="Powell J.R."/>
            <person name="Prohaska S."/>
            <person name="Pruitt K."/>
            <person name="Puig M."/>
            <person name="Quesneville H."/>
            <person name="Ram K.R."/>
            <person name="Rand D."/>
            <person name="Rasmussen M.D."/>
            <person name="Reed L.K."/>
            <person name="Reenan R."/>
            <person name="Reily A."/>
            <person name="Remington K.A."/>
            <person name="Rieger T.T."/>
            <person name="Ritchie M.G."/>
            <person name="Robin C."/>
            <person name="Rogers Y.H."/>
            <person name="Rohde C."/>
            <person name="Rozas J."/>
            <person name="Rubenfield M.J."/>
            <person name="Ruiz A."/>
            <person name="Russo S."/>
            <person name="Salzberg S.L."/>
            <person name="Sanchez-Gracia A."/>
            <person name="Saranga D.J."/>
            <person name="Sato H."/>
            <person name="Schaeffer S.W."/>
            <person name="Schatz M.C."/>
            <person name="Schlenke T."/>
            <person name="Schwartz R."/>
            <person name="Segarra C."/>
            <person name="Singh R.S."/>
            <person name="Sirot L."/>
            <person name="Sirota M."/>
            <person name="Sisneros N.B."/>
            <person name="Smith C.D."/>
            <person name="Smith T.F."/>
            <person name="Spieth J."/>
            <person name="Stage D.E."/>
            <person name="Stark A."/>
            <person name="Stephan W."/>
            <person name="Strausberg R.L."/>
            <person name="Strempel S."/>
            <person name="Sturgill D."/>
            <person name="Sutton G."/>
            <person name="Sutton G.G."/>
            <person name="Tao W."/>
            <person name="Teichmann S."/>
            <person name="Tobari Y.N."/>
            <person name="Tomimura Y."/>
            <person name="Tsolas J.M."/>
            <person name="Valente V.L."/>
            <person name="Venter E."/>
            <person name="Venter J.C."/>
            <person name="Vicario S."/>
            <person name="Vieira F.G."/>
            <person name="Vilella A.J."/>
            <person name="Villasante A."/>
            <person name="Walenz B."/>
            <person name="Wang J."/>
            <person name="Wasserman M."/>
            <person name="Watts T."/>
            <person name="Wilson D."/>
            <person name="Wilson R.K."/>
            <person name="Wing R.A."/>
            <person name="Wolfner M.F."/>
            <person name="Wong A."/>
            <person name="Wong G.K."/>
            <person name="Wu C.I."/>
            <person name="Wu G."/>
            <person name="Yamamoto D."/>
            <person name="Yang H.P."/>
            <person name="Yang S.P."/>
            <person name="Yorke J.A."/>
            <person name="Yoshida K."/>
            <person name="Zdobnov E."/>
            <person name="Zhang P."/>
            <person name="Zhang Y."/>
            <person name="Zimin A.V."/>
            <person name="Baldwin J."/>
            <person name="Abdouelleil A."/>
            <person name="Abdulkadir J."/>
            <person name="Abebe A."/>
            <person name="Abera B."/>
            <person name="Abreu J."/>
            <person name="Acer S.C."/>
            <person name="Aftuck L."/>
            <person name="Alexander A."/>
            <person name="An P."/>
            <person name="Anderson E."/>
            <person name="Anderson S."/>
            <person name="Arachi H."/>
            <person name="Azer M."/>
            <person name="Bachantsang P."/>
            <person name="Barry A."/>
            <person name="Bayul T."/>
            <person name="Berlin A."/>
            <person name="Bessette D."/>
            <person name="Bloom T."/>
            <person name="Blye J."/>
            <person name="Boguslavskiy L."/>
            <person name="Bonnet C."/>
            <person name="Boukhgalter B."/>
            <person name="Bourzgui I."/>
            <person name="Brown A."/>
            <person name="Cahill P."/>
            <person name="Channer S."/>
            <person name="Cheshatsang Y."/>
            <person name="Chuda L."/>
            <person name="Citroen M."/>
            <person name="Collymore A."/>
            <person name="Cooke P."/>
            <person name="Costello M."/>
            <person name="D'Aco K."/>
            <person name="Daza R."/>
            <person name="De Haan G."/>
            <person name="DeGray S."/>
            <person name="DeMaso C."/>
            <person name="Dhargay N."/>
            <person name="Dooley K."/>
            <person name="Dooley E."/>
            <person name="Doricent M."/>
            <person name="Dorje P."/>
            <person name="Dorjee K."/>
            <person name="Dupes A."/>
            <person name="Elong R."/>
            <person name="Falk J."/>
            <person name="Farina A."/>
            <person name="Faro S."/>
            <person name="Ferguson D."/>
            <person name="Fisher S."/>
            <person name="Foley C.D."/>
            <person name="Franke A."/>
            <person name="Friedrich D."/>
            <person name="Gadbois L."/>
            <person name="Gearin G."/>
            <person name="Gearin C.R."/>
            <person name="Giannoukos G."/>
            <person name="Goode T."/>
            <person name="Graham J."/>
            <person name="Grandbois E."/>
            <person name="Grewal S."/>
            <person name="Gyaltsen K."/>
            <person name="Hafez N."/>
            <person name="Hagos B."/>
            <person name="Hall J."/>
            <person name="Henson C."/>
            <person name="Hollinger A."/>
            <person name="Honan T."/>
            <person name="Huard M.D."/>
            <person name="Hughes L."/>
            <person name="Hurhula B."/>
            <person name="Husby M.E."/>
            <person name="Kamat A."/>
            <person name="Kanga B."/>
            <person name="Kashin S."/>
            <person name="Khazanovich D."/>
            <person name="Kisner P."/>
            <person name="Lance K."/>
            <person name="Lara M."/>
            <person name="Lee W."/>
            <person name="Lennon N."/>
            <person name="Letendre F."/>
            <person name="LeVine R."/>
            <person name="Lipovsky A."/>
            <person name="Liu X."/>
            <person name="Liu J."/>
            <person name="Liu S."/>
            <person name="Lokyitsang T."/>
            <person name="Lokyitsang Y."/>
            <person name="Lubonja R."/>
            <person name="Lui A."/>
            <person name="MacDonald P."/>
            <person name="Magnisalis V."/>
            <person name="Maru K."/>
            <person name="Matthews C."/>
            <person name="McCusker W."/>
            <person name="McDonough S."/>
            <person name="Mehta T."/>
            <person name="Meldrim J."/>
            <person name="Meneus L."/>
            <person name="Mihai O."/>
            <person name="Mihalev A."/>
            <person name="Mihova T."/>
            <person name="Mittelman R."/>
            <person name="Mlenga V."/>
            <person name="Montmayeur A."/>
            <person name="Mulrain L."/>
            <person name="Navidi A."/>
            <person name="Naylor J."/>
            <person name="Negash T."/>
            <person name="Nguyen T."/>
            <person name="Nguyen N."/>
            <person name="Nicol R."/>
            <person name="Norbu C."/>
            <person name="Norbu N."/>
            <person name="Novod N."/>
            <person name="O'Neill B."/>
            <person name="Osman S."/>
            <person name="Markiewicz E."/>
            <person name="Oyono O.L."/>
            <person name="Patti C."/>
            <person name="Phunkhang P."/>
            <person name="Pierre F."/>
            <person name="Priest M."/>
            <person name="Raghuraman S."/>
            <person name="Rege F."/>
            <person name="Reyes R."/>
            <person name="Rise C."/>
            <person name="Rogov P."/>
            <person name="Ross K."/>
            <person name="Ryan E."/>
            <person name="Settipalli S."/>
            <person name="Shea T."/>
            <person name="Sherpa N."/>
            <person name="Shi L."/>
            <person name="Shih D."/>
            <person name="Sparrow T."/>
            <person name="Spaulding J."/>
            <person name="Stalker J."/>
            <person name="Stange-Thomann N."/>
            <person name="Stavropoulos S."/>
            <person name="Stone C."/>
            <person name="Strader C."/>
            <person name="Tesfaye S."/>
            <person name="Thomson T."/>
            <person name="Thoulutsang Y."/>
            <person name="Thoulutsang D."/>
            <person name="Topham K."/>
            <person name="Topping I."/>
            <person name="Tsamla T."/>
            <person name="Vassiliev H."/>
            <person name="Vo A."/>
            <person name="Wangchuk T."/>
            <person name="Wangdi T."/>
            <person name="Weiand M."/>
            <person name="Wilkinson J."/>
            <person name="Wilson A."/>
            <person name="Yadav S."/>
            <person name="Young G."/>
            <person name="Yu Q."/>
            <person name="Zembek L."/>
            <person name="Zhong D."/>
            <person name="Zimmer A."/>
            <person name="Zwirko Z."/>
            <person name="Jaffe D.B."/>
            <person name="Alvarez P."/>
            <person name="Brockman W."/>
            <person name="Butler J."/>
            <person name="Chin C."/>
            <person name="Gnerre S."/>
            <person name="Grabherr M."/>
            <person name="Kleber M."/>
            <person name="Mauceli E."/>
            <person name="MacCallum I."/>
        </authorList>
    </citation>
    <scope>NUCLEOTIDE SEQUENCE [LARGE SCALE GENOMIC DNA]</scope>
    <source>
        <strain evidence="2">white501</strain>
    </source>
</reference>
<gene>
    <name evidence="1" type="primary">Dsim\GD12477</name>
    <name evidence="1" type="ORF">Dsim_GD12477</name>
</gene>
<sequence length="88" mass="9761">MLSIYGPICPKSSTTGNWNNFDLGYGGFKSDRNDSFNANKQQQPVWGRKPQLMSEDSFEGGIDSGMMLQLEKNLVDIVDPDDSGIKLD</sequence>
<proteinExistence type="predicted"/>
<dbReference type="Proteomes" id="UP000000304">
    <property type="component" value="Chromosome 3L"/>
</dbReference>
<dbReference type="OrthoDB" id="10067217at2759"/>
<protein>
    <submittedName>
        <fullName evidence="1">GD12477</fullName>
    </submittedName>
</protein>
<keyword evidence="2" id="KW-1185">Reference proteome</keyword>
<dbReference type="GO" id="GO:0010494">
    <property type="term" value="C:cytoplasmic stress granule"/>
    <property type="evidence" value="ECO:0007669"/>
    <property type="project" value="EnsemblMetazoa"/>
</dbReference>
<dbReference type="AlphaFoldDB" id="B4QME8"/>
<evidence type="ECO:0000313" key="2">
    <source>
        <dbReference type="Proteomes" id="UP000000304"/>
    </source>
</evidence>
<dbReference type="Bgee" id="FBgn0184205">
    <property type="expression patterns" value="Expressed in embryo and 3 other cell types or tissues"/>
</dbReference>
<evidence type="ECO:0000313" key="1">
    <source>
        <dbReference type="EMBL" id="EDX10717.1"/>
    </source>
</evidence>
<dbReference type="EMBL" id="CM000363">
    <property type="protein sequence ID" value="EDX10717.1"/>
    <property type="molecule type" value="Genomic_DNA"/>
</dbReference>
<accession>B4QME8</accession>
<dbReference type="STRING" id="7240.B4QME8"/>